<dbReference type="Gene3D" id="3.30.70.20">
    <property type="match status" value="1"/>
</dbReference>
<dbReference type="PANTHER" id="PTHR39163">
    <property type="entry name" value="FERREDOXIN"/>
    <property type="match status" value="1"/>
</dbReference>
<dbReference type="EMBL" id="SLWB01000002">
    <property type="protein sequence ID" value="TCN72200.1"/>
    <property type="molecule type" value="Genomic_DNA"/>
</dbReference>
<gene>
    <name evidence="2" type="ORF">CLV25_102163</name>
</gene>
<dbReference type="Proteomes" id="UP000294830">
    <property type="component" value="Unassembled WGS sequence"/>
</dbReference>
<proteinExistence type="predicted"/>
<reference evidence="2 3" key="1">
    <citation type="submission" date="2019-03" db="EMBL/GenBank/DDBJ databases">
        <title>Genomic Encyclopedia of Archaeal and Bacterial Type Strains, Phase II (KMG-II): from individual species to whole genera.</title>
        <authorList>
            <person name="Goeker M."/>
        </authorList>
    </citation>
    <scope>NUCLEOTIDE SEQUENCE [LARGE SCALE GENOMIC DNA]</scope>
    <source>
        <strain evidence="2 3">RL-C</strain>
    </source>
</reference>
<comment type="cofactor">
    <cofactor evidence="1">
        <name>[4Fe-4S] cluster</name>
        <dbReference type="ChEBI" id="CHEBI:49883"/>
    </cofactor>
</comment>
<dbReference type="SUPFAM" id="SSF54862">
    <property type="entry name" value="4Fe-4S ferredoxins"/>
    <property type="match status" value="1"/>
</dbReference>
<keyword evidence="3" id="KW-1185">Reference proteome</keyword>
<dbReference type="RefSeq" id="WP_131838262.1">
    <property type="nucleotide sequence ID" value="NZ_SLWB01000002.1"/>
</dbReference>
<organism evidence="2 3">
    <name type="scientific">Acetobacteroides hydrogenigenes</name>
    <dbReference type="NCBI Taxonomy" id="979970"/>
    <lineage>
        <taxon>Bacteria</taxon>
        <taxon>Pseudomonadati</taxon>
        <taxon>Bacteroidota</taxon>
        <taxon>Bacteroidia</taxon>
        <taxon>Bacteroidales</taxon>
        <taxon>Rikenellaceae</taxon>
        <taxon>Acetobacteroides</taxon>
    </lineage>
</organism>
<comment type="caution">
    <text evidence="2">The sequence shown here is derived from an EMBL/GenBank/DDBJ whole genome shotgun (WGS) entry which is preliminary data.</text>
</comment>
<dbReference type="Pfam" id="PF13459">
    <property type="entry name" value="Fer4_15"/>
    <property type="match status" value="1"/>
</dbReference>
<dbReference type="OrthoDB" id="9813230at2"/>
<dbReference type="InterPro" id="IPR052395">
    <property type="entry name" value="ET_Ferredoxin"/>
</dbReference>
<evidence type="ECO:0000313" key="3">
    <source>
        <dbReference type="Proteomes" id="UP000294830"/>
    </source>
</evidence>
<dbReference type="AlphaFoldDB" id="A0A4V2RQP8"/>
<evidence type="ECO:0000256" key="1">
    <source>
        <dbReference type="ARBA" id="ARBA00001966"/>
    </source>
</evidence>
<accession>A0A4V2RQP8</accession>
<dbReference type="PANTHER" id="PTHR39163:SF1">
    <property type="entry name" value="FERREDOXIN"/>
    <property type="match status" value="1"/>
</dbReference>
<sequence>MKKIVLTPLECIGCGNCMDIAAAYFVMDENGKANLYGGRPEKDSTVTELFPDDDDVLSSAIASCPSRCILVIK</sequence>
<name>A0A4V2RQP8_9BACT</name>
<protein>
    <submittedName>
        <fullName evidence="2">Ferredoxin</fullName>
    </submittedName>
</protein>
<evidence type="ECO:0000313" key="2">
    <source>
        <dbReference type="EMBL" id="TCN72200.1"/>
    </source>
</evidence>